<dbReference type="PANTHER" id="PTHR39332">
    <property type="entry name" value="BLL4707 PROTEIN"/>
    <property type="match status" value="1"/>
</dbReference>
<dbReference type="PANTHER" id="PTHR39332:SF7">
    <property type="entry name" value="SRPBCC FAMILY PROTEIN"/>
    <property type="match status" value="1"/>
</dbReference>
<gene>
    <name evidence="1" type="ORF">GALL_112550</name>
</gene>
<dbReference type="SUPFAM" id="SSF55961">
    <property type="entry name" value="Bet v1-like"/>
    <property type="match status" value="1"/>
</dbReference>
<name>A0A1J5SRJ3_9ZZZZ</name>
<dbReference type="InterPro" id="IPR023393">
    <property type="entry name" value="START-like_dom_sf"/>
</dbReference>
<dbReference type="EMBL" id="MLJW01000042">
    <property type="protein sequence ID" value="OIR06648.1"/>
    <property type="molecule type" value="Genomic_DNA"/>
</dbReference>
<comment type="caution">
    <text evidence="1">The sequence shown here is derived from an EMBL/GenBank/DDBJ whole genome shotgun (WGS) entry which is preliminary data.</text>
</comment>
<sequence length="176" mass="19099">MKKLIIALLATAFIIPLSASAEKAATLNVEEKIEINAPASAVWSKIHSFGDMGAWHPAVKKTEIIEGKNNKPGAVRVLTLQDGGTIKEKLVAYKFKQKTFNYEIIEGVLPVSHYASTVTVSEVKDGKSLVTWKGNFQRKDTSEQPATGLGDEDAVKAITAVYKGGLENLKKISETK</sequence>
<proteinExistence type="predicted"/>
<dbReference type="Gene3D" id="3.30.530.20">
    <property type="match status" value="1"/>
</dbReference>
<dbReference type="CDD" id="cd07821">
    <property type="entry name" value="PYR_PYL_RCAR_like"/>
    <property type="match status" value="1"/>
</dbReference>
<protein>
    <submittedName>
        <fullName evidence="1">Polyketide cyclase / dehydrase and lipid transport</fullName>
    </submittedName>
</protein>
<evidence type="ECO:0000313" key="1">
    <source>
        <dbReference type="EMBL" id="OIR06648.1"/>
    </source>
</evidence>
<organism evidence="1">
    <name type="scientific">mine drainage metagenome</name>
    <dbReference type="NCBI Taxonomy" id="410659"/>
    <lineage>
        <taxon>unclassified sequences</taxon>
        <taxon>metagenomes</taxon>
        <taxon>ecological metagenomes</taxon>
    </lineage>
</organism>
<accession>A0A1J5SRJ3</accession>
<dbReference type="InterPro" id="IPR019587">
    <property type="entry name" value="Polyketide_cyclase/dehydratase"/>
</dbReference>
<dbReference type="Pfam" id="PF10604">
    <property type="entry name" value="Polyketide_cyc2"/>
    <property type="match status" value="1"/>
</dbReference>
<dbReference type="AlphaFoldDB" id="A0A1J5SRJ3"/>
<reference evidence="1" key="1">
    <citation type="submission" date="2016-10" db="EMBL/GenBank/DDBJ databases">
        <title>Sequence of Gallionella enrichment culture.</title>
        <authorList>
            <person name="Poehlein A."/>
            <person name="Muehling M."/>
            <person name="Daniel R."/>
        </authorList>
    </citation>
    <scope>NUCLEOTIDE SEQUENCE</scope>
</reference>